<dbReference type="GO" id="GO:0009094">
    <property type="term" value="P:L-phenylalanine biosynthetic process"/>
    <property type="evidence" value="ECO:0007669"/>
    <property type="project" value="InterPro"/>
</dbReference>
<evidence type="ECO:0000256" key="1">
    <source>
        <dbReference type="ARBA" id="ARBA00001954"/>
    </source>
</evidence>
<dbReference type="FunFam" id="1.10.800.10:FF:000004">
    <property type="entry name" value="Tyrosine 3-monooxygenase"/>
    <property type="match status" value="1"/>
</dbReference>
<dbReference type="GO" id="GO:0004664">
    <property type="term" value="F:prephenate dehydratase activity"/>
    <property type="evidence" value="ECO:0007669"/>
    <property type="project" value="InterPro"/>
</dbReference>
<dbReference type="CDD" id="cd03347">
    <property type="entry name" value="eu_PheOH"/>
    <property type="match status" value="1"/>
</dbReference>
<dbReference type="SUPFAM" id="SSF55021">
    <property type="entry name" value="ACT-like"/>
    <property type="match status" value="1"/>
</dbReference>
<sequence>MSLCRASRLALNASLRAPLRTLVAGQTALRAAPCAAAIPRFAVSPRFHASTATQEKPAAAAAVPGGDATKLKLRTTIRFKIGDKVGALTDVLRELRQLNVDLTRIESRPREAGTYQFYLDFGARDEAQIDEICNHMRSFTEDLQVVSTGDMGLVSMQTAPWFPRKKSDMDTFAEKVMEYGDELDADHPGFTDPVYRERRAEITRIAKTYKYGQELPRIQYTAQETATWGIVYKKLTALYKTHACREHQYVLPLLEHNCAYAPDNIPQIEDVSRFMKESTGWTLRPVMGLLSSRDFLNALAFRVFHSTQYIRHHSQPLYTPEPDVCHELLGHVPLYADPDFADFSQEIGLASLGASDEDIEKLATIYWFTVEFGLCRQGDEVRAYGAGLLSSFGELEYCLSDKPQKVPFDPKLAATQKYPITEYQPLYFVAHSFKEMKEQVRDYAATMQRPFAVRYNALTESVEVLDTKDKTLRYAQNIKGELMRLISAIEKN</sequence>
<evidence type="ECO:0000256" key="10">
    <source>
        <dbReference type="ARBA" id="ARBA00029922"/>
    </source>
</evidence>
<dbReference type="SUPFAM" id="SSF56534">
    <property type="entry name" value="Aromatic aminoacid monoxygenases, catalytic and oligomerization domains"/>
    <property type="match status" value="1"/>
</dbReference>
<dbReference type="PROSITE" id="PS51410">
    <property type="entry name" value="BH4_AAA_HYDROXYL_2"/>
    <property type="match status" value="1"/>
</dbReference>
<name>A0A507E294_9FUNG</name>
<evidence type="ECO:0000256" key="8">
    <source>
        <dbReference type="ARBA" id="ARBA00023033"/>
    </source>
</evidence>
<dbReference type="CDD" id="cd04905">
    <property type="entry name" value="ACT_CM-PDT"/>
    <property type="match status" value="1"/>
</dbReference>
<dbReference type="InterPro" id="IPR036329">
    <property type="entry name" value="Aro-AA_hydroxylase_C_sf"/>
</dbReference>
<dbReference type="GO" id="GO:0004505">
    <property type="term" value="F:phenylalanine 4-monooxygenase activity"/>
    <property type="evidence" value="ECO:0007669"/>
    <property type="project" value="UniProtKB-EC"/>
</dbReference>
<dbReference type="PANTHER" id="PTHR11473">
    <property type="entry name" value="AROMATIC AMINO ACID HYDROXYLASE"/>
    <property type="match status" value="1"/>
</dbReference>
<dbReference type="InterPro" id="IPR041912">
    <property type="entry name" value="Euk_PheOH_cat"/>
</dbReference>
<dbReference type="InterPro" id="IPR019774">
    <property type="entry name" value="Aromatic-AA_hydroxylase_C"/>
</dbReference>
<dbReference type="InterPro" id="IPR001273">
    <property type="entry name" value="ArAA_hydroxylase"/>
</dbReference>
<evidence type="ECO:0000313" key="15">
    <source>
        <dbReference type="EMBL" id="TPX58199.1"/>
    </source>
</evidence>
<dbReference type="InterPro" id="IPR018528">
    <property type="entry name" value="Preph_deHydtase_CS"/>
</dbReference>
<evidence type="ECO:0000256" key="4">
    <source>
        <dbReference type="ARBA" id="ARBA00011995"/>
    </source>
</evidence>
<feature type="binding site" evidence="11">
    <location>
        <position position="331"/>
    </location>
    <ligand>
        <name>Fe cation</name>
        <dbReference type="ChEBI" id="CHEBI:24875"/>
    </ligand>
</feature>
<evidence type="ECO:0000256" key="11">
    <source>
        <dbReference type="PIRSR" id="PIRSR000336-1"/>
    </source>
</evidence>
<dbReference type="Proteomes" id="UP000318582">
    <property type="component" value="Unassembled WGS sequence"/>
</dbReference>
<dbReference type="InterPro" id="IPR002912">
    <property type="entry name" value="ACT_dom"/>
</dbReference>
<comment type="cofactor">
    <cofactor evidence="1 12">
        <name>Fe(2+)</name>
        <dbReference type="ChEBI" id="CHEBI:29033"/>
    </cofactor>
</comment>
<comment type="pathway">
    <text evidence="2">Amino-acid degradation; L-phenylalanine degradation; acetoacetate and fumarate from L-phenylalanine: step 1/6.</text>
</comment>
<evidence type="ECO:0000256" key="6">
    <source>
        <dbReference type="ARBA" id="ARBA00023002"/>
    </source>
</evidence>
<feature type="domain" description="ACT" evidence="14">
    <location>
        <begin position="76"/>
        <end position="150"/>
    </location>
</feature>
<keyword evidence="7 11" id="KW-0408">Iron</keyword>
<dbReference type="Gene3D" id="1.10.800.10">
    <property type="entry name" value="Aromatic amino acid hydroxylase"/>
    <property type="match status" value="1"/>
</dbReference>
<dbReference type="GO" id="GO:0005506">
    <property type="term" value="F:iron ion binding"/>
    <property type="evidence" value="ECO:0007669"/>
    <property type="project" value="InterPro"/>
</dbReference>
<dbReference type="PROSITE" id="PS51671">
    <property type="entry name" value="ACT"/>
    <property type="match status" value="1"/>
</dbReference>
<keyword evidence="6" id="KW-0560">Oxidoreductase</keyword>
<dbReference type="PRINTS" id="PR00372">
    <property type="entry name" value="FYWHYDRXLASE"/>
</dbReference>
<proteinExistence type="inferred from homology"/>
<gene>
    <name evidence="15" type="primary">PHA2</name>
    <name evidence="15" type="ORF">PhCBS80983_g03291</name>
</gene>
<comment type="caution">
    <text evidence="15">The sequence shown here is derived from an EMBL/GenBank/DDBJ whole genome shotgun (WGS) entry which is preliminary data.</text>
</comment>
<dbReference type="PROSITE" id="PS00367">
    <property type="entry name" value="BH4_AAA_HYDROXYL_1"/>
    <property type="match status" value="1"/>
</dbReference>
<keyword evidence="5 11" id="KW-0479">Metal-binding</keyword>
<evidence type="ECO:0000256" key="2">
    <source>
        <dbReference type="ARBA" id="ARBA00005088"/>
    </source>
</evidence>
<organism evidence="15 16">
    <name type="scientific">Powellomyces hirtus</name>
    <dbReference type="NCBI Taxonomy" id="109895"/>
    <lineage>
        <taxon>Eukaryota</taxon>
        <taxon>Fungi</taxon>
        <taxon>Fungi incertae sedis</taxon>
        <taxon>Chytridiomycota</taxon>
        <taxon>Chytridiomycota incertae sedis</taxon>
        <taxon>Chytridiomycetes</taxon>
        <taxon>Spizellomycetales</taxon>
        <taxon>Powellomycetaceae</taxon>
        <taxon>Powellomyces</taxon>
    </lineage>
</organism>
<protein>
    <recommendedName>
        <fullName evidence="4">phenylalanine 4-monooxygenase</fullName>
        <ecNumber evidence="4">1.14.16.1</ecNumber>
    </recommendedName>
    <alternativeName>
        <fullName evidence="10">Phe-4-monooxygenase</fullName>
    </alternativeName>
</protein>
<evidence type="ECO:0000313" key="16">
    <source>
        <dbReference type="Proteomes" id="UP000318582"/>
    </source>
</evidence>
<evidence type="ECO:0000256" key="5">
    <source>
        <dbReference type="ARBA" id="ARBA00022723"/>
    </source>
</evidence>
<dbReference type="PIRSF" id="PIRSF000336">
    <property type="entry name" value="TH"/>
    <property type="match status" value="1"/>
</dbReference>
<dbReference type="EC" id="1.14.16.1" evidence="4"/>
<evidence type="ECO:0000256" key="7">
    <source>
        <dbReference type="ARBA" id="ARBA00023004"/>
    </source>
</evidence>
<feature type="domain" description="Biopterin-dependent aromatic amino acid hydroxylase family profile" evidence="13">
    <location>
        <begin position="145"/>
        <end position="492"/>
    </location>
</feature>
<evidence type="ECO:0000259" key="13">
    <source>
        <dbReference type="PROSITE" id="PS51410"/>
    </source>
</evidence>
<dbReference type="STRING" id="109895.A0A507E294"/>
<dbReference type="UniPathway" id="UPA00139">
    <property type="reaction ID" value="UER00337"/>
</dbReference>
<reference evidence="15 16" key="1">
    <citation type="journal article" date="2019" name="Sci. Rep.">
        <title>Comparative genomics of chytrid fungi reveal insights into the obligate biotrophic and pathogenic lifestyle of Synchytrium endobioticum.</title>
        <authorList>
            <person name="van de Vossenberg B.T.L.H."/>
            <person name="Warris S."/>
            <person name="Nguyen H.D.T."/>
            <person name="van Gent-Pelzer M.P.E."/>
            <person name="Joly D.L."/>
            <person name="van de Geest H.C."/>
            <person name="Bonants P.J.M."/>
            <person name="Smith D.S."/>
            <person name="Levesque C.A."/>
            <person name="van der Lee T.A.J."/>
        </authorList>
    </citation>
    <scope>NUCLEOTIDE SEQUENCE [LARGE SCALE GENOMIC DNA]</scope>
    <source>
        <strain evidence="15 16">CBS 809.83</strain>
    </source>
</reference>
<dbReference type="InterPro" id="IPR018301">
    <property type="entry name" value="ArAA_hydroxylase_Fe/CU_BS"/>
</dbReference>
<evidence type="ECO:0000256" key="9">
    <source>
        <dbReference type="ARBA" id="ARBA00023232"/>
    </source>
</evidence>
<dbReference type="PANTHER" id="PTHR11473:SF24">
    <property type="entry name" value="PHENYLALANINE-4-HYDROXYLASE"/>
    <property type="match status" value="1"/>
</dbReference>
<keyword evidence="8" id="KW-0503">Monooxygenase</keyword>
<feature type="binding site" evidence="11">
    <location>
        <position position="371"/>
    </location>
    <ligand>
        <name>Fe cation</name>
        <dbReference type="ChEBI" id="CHEBI:24875"/>
    </ligand>
</feature>
<evidence type="ECO:0000259" key="14">
    <source>
        <dbReference type="PROSITE" id="PS51671"/>
    </source>
</evidence>
<evidence type="ECO:0000256" key="3">
    <source>
        <dbReference type="ARBA" id="ARBA00009712"/>
    </source>
</evidence>
<dbReference type="InterPro" id="IPR036951">
    <property type="entry name" value="ArAA_hydroxylase_sf"/>
</dbReference>
<keyword evidence="9" id="KW-0585">Phenylalanine catabolism</keyword>
<dbReference type="PROSITE" id="PS00858">
    <property type="entry name" value="PREPHENATE_DEHYDR_2"/>
    <property type="match status" value="1"/>
</dbReference>
<dbReference type="Pfam" id="PF00351">
    <property type="entry name" value="Biopterin_H"/>
    <property type="match status" value="1"/>
</dbReference>
<feature type="binding site" evidence="11">
    <location>
        <position position="326"/>
    </location>
    <ligand>
        <name>Fe cation</name>
        <dbReference type="ChEBI" id="CHEBI:24875"/>
    </ligand>
</feature>
<keyword evidence="16" id="KW-1185">Reference proteome</keyword>
<accession>A0A507E294</accession>
<dbReference type="AlphaFoldDB" id="A0A507E294"/>
<dbReference type="InterPro" id="IPR019773">
    <property type="entry name" value="Tyrosine_3-monooxygenase-like"/>
</dbReference>
<dbReference type="GO" id="GO:0006559">
    <property type="term" value="P:L-phenylalanine catabolic process"/>
    <property type="evidence" value="ECO:0007669"/>
    <property type="project" value="UniProtKB-UniPathway"/>
</dbReference>
<dbReference type="InterPro" id="IPR045865">
    <property type="entry name" value="ACT-like_dom_sf"/>
</dbReference>
<dbReference type="EMBL" id="QEAQ01000040">
    <property type="protein sequence ID" value="TPX58199.1"/>
    <property type="molecule type" value="Genomic_DNA"/>
</dbReference>
<evidence type="ECO:0000256" key="12">
    <source>
        <dbReference type="PIRSR" id="PIRSR601273-2"/>
    </source>
</evidence>
<comment type="similarity">
    <text evidence="3">Belongs to the biopterin-dependent aromatic amino acid hydroxylase family.</text>
</comment>